<name>A0A1D3UG26_TANFO</name>
<evidence type="ECO:0000313" key="2">
    <source>
        <dbReference type="EMBL" id="SCQ19063.1"/>
    </source>
</evidence>
<dbReference type="OrthoDB" id="1062081at2"/>
<dbReference type="SMART" id="SM00316">
    <property type="entry name" value="S1"/>
    <property type="match status" value="2"/>
</dbReference>
<dbReference type="Proteomes" id="UP000182057">
    <property type="component" value="Unassembled WGS sequence"/>
</dbReference>
<dbReference type="EMBL" id="FMMM01000021">
    <property type="protein sequence ID" value="SCQ19063.1"/>
    <property type="molecule type" value="Genomic_DNA"/>
</dbReference>
<dbReference type="GO" id="GO:0003676">
    <property type="term" value="F:nucleic acid binding"/>
    <property type="evidence" value="ECO:0007669"/>
    <property type="project" value="InterPro"/>
</dbReference>
<accession>A0A1D3UG26</accession>
<dbReference type="Gene3D" id="3.30.565.10">
    <property type="entry name" value="Histidine kinase-like ATPase, C-terminal domain"/>
    <property type="match status" value="1"/>
</dbReference>
<dbReference type="Gene3D" id="2.40.50.140">
    <property type="entry name" value="Nucleic acid-binding proteins"/>
    <property type="match status" value="1"/>
</dbReference>
<evidence type="ECO:0000313" key="3">
    <source>
        <dbReference type="Proteomes" id="UP000182057"/>
    </source>
</evidence>
<dbReference type="InterPro" id="IPR052957">
    <property type="entry name" value="Auxin_embryo_med"/>
</dbReference>
<organism evidence="2 3">
    <name type="scientific">Tannerella forsythia</name>
    <name type="common">Bacteroides forsythus</name>
    <dbReference type="NCBI Taxonomy" id="28112"/>
    <lineage>
        <taxon>Bacteria</taxon>
        <taxon>Pseudomonadati</taxon>
        <taxon>Bacteroidota</taxon>
        <taxon>Bacteroidia</taxon>
        <taxon>Bacteroidales</taxon>
        <taxon>Tannerellaceae</taxon>
        <taxon>Tannerella</taxon>
    </lineage>
</organism>
<reference evidence="2 3" key="1">
    <citation type="submission" date="2016-09" db="EMBL/GenBank/DDBJ databases">
        <authorList>
            <person name="Capua I."/>
            <person name="De Benedictis P."/>
            <person name="Joannis T."/>
            <person name="Lombin L.H."/>
            <person name="Cattoli G."/>
        </authorList>
    </citation>
    <scope>NUCLEOTIDE SEQUENCE [LARGE SCALE GENOMIC DNA]</scope>
    <source>
        <strain evidence="2 3">UB20</strain>
    </source>
</reference>
<sequence>MQYSVGDKVQTRINKIQEKGCFCSFLPLGKNQFGFMPNYLMPSFFDENGNFTKSVGDQVMVVINEINNEGFITLSDINTYELRQRVENFATKYEPGIIFETEVVHVQNSKVIIKLGDIQGIIRKEDTNWNEIDRLEDLLFEGEPIDAVYIRYENGQLFFSLKLLNEKPYNDKLYDLSLSDLLRYAGHDSNVFIGQAKQYRYGLFIENLYSVCDNQKGKLLIDPIFGYNLRAIVLSANFNVEENKYYRIELRLEPQNKRIERNQLFQFAAINIEETENPYKADVDLTFAKSTSPRDCAALAHTLAEVGKNMYSSKDRMFFELVQNADDAAAQKGVYVNVKSKGDFLIVRHNGNSFDKDDFDAITSSANGTKKANENKTGYKGIGFKSVFTDSEIVFIKTGGYQFKFDRNEPIFTDFEQFYFFVNGINTEQQKNKFLQKFSSERAKFRGVSDIPWQLEPIWVDNYPEELGNNFTKSNVSIALKLGEYKIVGDNGYNKAIEDIIRNPRFMLFLRNTKRVDFNGLSVSKSTKDGIITLKNSFGINRVEYFKREDFEIEVNNVVFKENGIDVRIVVEEQDEVSGKIIEAKFVDIQNHEIENIPKKIAINNSTTISFAVLIEEDKTLKPNIKCNDISMFAFLPTLVKDFKFPFYINANFILDPPRQRILGDNPWNFYLMQEIARCLVRWSASLNEKQDKNALNILLSKYFEEDSADTKQLAEHFNSAYKSALESEAFILNHKDELSRKNEIIIDKTELSNIVGTNLFCQLLETEKCLPSDKIDSKILDEDVFESIEILKFDTVIDVITNNSDFNEWYIYASEEQKRAFYKWIEDNNIKTREDKLKSFVSNLPLFQFGGEYKSHEEMESSDYVITTEHIVPIKEILSKLGFMCSDNVFDEKHSLYEYIELSDEEDLFKFVKERDFSELEADERKKLFFALADFDGIGDTKLKKEIVLFKNVNGVFKPLGEMVAYRENVPLWLSDYILCKEDDSTDLADYLIAQKDEFESVIQENINDIDTSWAELYKAYKEEWTGQFTREIIDKNKIDNDILTIIEESDTKTKEYFLNSIKKLELHSASTYKKGSYEYRVLQMVLSIYVEPSDFSSKIYFDGQCIKNVSVSDDVVCDYTQSGETKKVKMSLAKLLPQYQNQSDSIEKIKGLFESKKDLDKFFIAKPKSIYDVHRELNRHLGIPESCFSEWNVDGNVQQYLFATYYRRHKKGWNNLYVPKIDLDMKEESFVHELLDFLYDNCISIDESPFTYHLKKYFDDKYFDSDYVFENEQILPVIEKWVNDDKKKNYLIDNGVRTERCNAIQFRKLFLENKPIDFIDKLEDEELSSGLEFIATAIGFERPFTGNNQEAILLQLKDKKCCNLSDDWDEEKMKEKSEEWNTKEYKDWIDEHYPQIFLHHGLLPSKLSYEEELLLNYEDADYDYYYDNQEEKLFISNVRKIEDVLFEVAKEGKSGLDFDDYKILCWDGKITVTKEDVAQKDKTIKSLSELNRRKDDIIERYRAKYGDIGDDDGKSIEIRSANVINELYRNAQDETPEQSGYVIKRDGLSREEQIAAHKEAELVVRKKLEADGYDCSNWVIEDDDESPYREWKSVNQVDNIISLDGESINLVIKSAKGGYIYLSATDFEFLTSNSNNILMVWDGSNVYSVTADDIFNRDSNVNLIFDTEYTPKHYYAALSKVFQYVKRTTFAVKSPRYNAYETIKSFGLDSKTEGVQELFNDNDL</sequence>
<dbReference type="Pfam" id="PF25794">
    <property type="entry name" value="SACS"/>
    <property type="match status" value="1"/>
</dbReference>
<dbReference type="SUPFAM" id="SSF50249">
    <property type="entry name" value="Nucleic acid-binding proteins"/>
    <property type="match status" value="1"/>
</dbReference>
<protein>
    <submittedName>
        <fullName evidence="2">4-hydroxy-3-methylbut-2-enyl diphosphate reductase/S1 RNA-binding domain protein</fullName>
    </submittedName>
</protein>
<dbReference type="InterPro" id="IPR036890">
    <property type="entry name" value="HATPase_C_sf"/>
</dbReference>
<dbReference type="PANTHER" id="PTHR32387">
    <property type="entry name" value="WU:FJ29H11"/>
    <property type="match status" value="1"/>
</dbReference>
<dbReference type="SUPFAM" id="SSF55874">
    <property type="entry name" value="ATPase domain of HSP90 chaperone/DNA topoisomerase II/histidine kinase"/>
    <property type="match status" value="1"/>
</dbReference>
<feature type="domain" description="S1 motif" evidence="1">
    <location>
        <begin position="96"/>
        <end position="162"/>
    </location>
</feature>
<dbReference type="RefSeq" id="WP_074449483.1">
    <property type="nucleotide sequence ID" value="NZ_FMMM01000021.1"/>
</dbReference>
<dbReference type="InterPro" id="IPR058210">
    <property type="entry name" value="SACS/Nov_dom"/>
</dbReference>
<dbReference type="PANTHER" id="PTHR32387:SF0">
    <property type="entry name" value="PROTEIN NO VEIN"/>
    <property type="match status" value="1"/>
</dbReference>
<evidence type="ECO:0000259" key="1">
    <source>
        <dbReference type="PROSITE" id="PS50126"/>
    </source>
</evidence>
<dbReference type="PROSITE" id="PS50126">
    <property type="entry name" value="S1"/>
    <property type="match status" value="1"/>
</dbReference>
<dbReference type="NCBIfam" id="NF047352">
    <property type="entry name" value="P_loop_sacsin"/>
    <property type="match status" value="1"/>
</dbReference>
<proteinExistence type="predicted"/>
<dbReference type="InterPro" id="IPR003029">
    <property type="entry name" value="S1_domain"/>
</dbReference>
<dbReference type="InterPro" id="IPR012340">
    <property type="entry name" value="NA-bd_OB-fold"/>
</dbReference>
<gene>
    <name evidence="2" type="ORF">TFUB20_00577</name>
</gene>